<dbReference type="PANTHER" id="PTHR43877">
    <property type="entry name" value="AMINOALKYLPHOSPHONATE N-ACETYLTRANSFERASE-RELATED-RELATED"/>
    <property type="match status" value="1"/>
</dbReference>
<protein>
    <submittedName>
        <fullName evidence="4">N-acetyltransferase</fullName>
    </submittedName>
</protein>
<dbReference type="InterPro" id="IPR000182">
    <property type="entry name" value="GNAT_dom"/>
</dbReference>
<evidence type="ECO:0000313" key="5">
    <source>
        <dbReference type="Proteomes" id="UP000326202"/>
    </source>
</evidence>
<organism evidence="4 5">
    <name type="scientific">Hypericibacter terrae</name>
    <dbReference type="NCBI Taxonomy" id="2602015"/>
    <lineage>
        <taxon>Bacteria</taxon>
        <taxon>Pseudomonadati</taxon>
        <taxon>Pseudomonadota</taxon>
        <taxon>Alphaproteobacteria</taxon>
        <taxon>Rhodospirillales</taxon>
        <taxon>Dongiaceae</taxon>
        <taxon>Hypericibacter</taxon>
    </lineage>
</organism>
<dbReference type="Proteomes" id="UP000326202">
    <property type="component" value="Chromosome"/>
</dbReference>
<evidence type="ECO:0000259" key="3">
    <source>
        <dbReference type="PROSITE" id="PS51186"/>
    </source>
</evidence>
<name>A0A5J6MP36_9PROT</name>
<dbReference type="Pfam" id="PF00583">
    <property type="entry name" value="Acetyltransf_1"/>
    <property type="match status" value="1"/>
</dbReference>
<dbReference type="InterPro" id="IPR016181">
    <property type="entry name" value="Acyl_CoA_acyltransferase"/>
</dbReference>
<dbReference type="EMBL" id="CP042906">
    <property type="protein sequence ID" value="QEX18385.1"/>
    <property type="molecule type" value="Genomic_DNA"/>
</dbReference>
<dbReference type="Gene3D" id="3.40.630.30">
    <property type="match status" value="1"/>
</dbReference>
<gene>
    <name evidence="4" type="ORF">FRZ44_36910</name>
</gene>
<proteinExistence type="predicted"/>
<dbReference type="SUPFAM" id="SSF55729">
    <property type="entry name" value="Acyl-CoA N-acyltransferases (Nat)"/>
    <property type="match status" value="1"/>
</dbReference>
<accession>A0A5J6MP36</accession>
<evidence type="ECO:0000313" key="4">
    <source>
        <dbReference type="EMBL" id="QEX18385.1"/>
    </source>
</evidence>
<keyword evidence="2" id="KW-0012">Acyltransferase</keyword>
<sequence>MSFTIRQARPDDSAALLLLFQEFSDYLKSINPEPSPEDDWAGPAEMERCIALSFEKDPVVATLVAEQAGRPVAYLGWHMGIFEIYKALFVAGLFVSERARGSGIGRALMEEVRRLATERGASHVAWMVWRQNPGATAFYRRLGAETYDDNFQMIWRLT</sequence>
<reference evidence="4 5" key="1">
    <citation type="submission" date="2019-08" db="EMBL/GenBank/DDBJ databases">
        <title>Hyperibacter terrae gen. nov., sp. nov. and Hyperibacter viscosus sp. nov., two new members in the family Rhodospirillaceae isolated from the rhizosphere of Hypericum perforatum.</title>
        <authorList>
            <person name="Noviana Z."/>
        </authorList>
    </citation>
    <scope>NUCLEOTIDE SEQUENCE [LARGE SCALE GENOMIC DNA]</scope>
    <source>
        <strain evidence="4 5">R5913</strain>
    </source>
</reference>
<dbReference type="CDD" id="cd04301">
    <property type="entry name" value="NAT_SF"/>
    <property type="match status" value="1"/>
</dbReference>
<dbReference type="RefSeq" id="WP_191908175.1">
    <property type="nucleotide sequence ID" value="NZ_CP042906.1"/>
</dbReference>
<evidence type="ECO:0000256" key="1">
    <source>
        <dbReference type="ARBA" id="ARBA00022679"/>
    </source>
</evidence>
<keyword evidence="5" id="KW-1185">Reference proteome</keyword>
<evidence type="ECO:0000256" key="2">
    <source>
        <dbReference type="ARBA" id="ARBA00023315"/>
    </source>
</evidence>
<dbReference type="GO" id="GO:0016747">
    <property type="term" value="F:acyltransferase activity, transferring groups other than amino-acyl groups"/>
    <property type="evidence" value="ECO:0007669"/>
    <property type="project" value="InterPro"/>
</dbReference>
<dbReference type="AlphaFoldDB" id="A0A5J6MP36"/>
<feature type="domain" description="N-acetyltransferase" evidence="3">
    <location>
        <begin position="3"/>
        <end position="158"/>
    </location>
</feature>
<dbReference type="KEGG" id="htq:FRZ44_36910"/>
<dbReference type="PROSITE" id="PS51186">
    <property type="entry name" value="GNAT"/>
    <property type="match status" value="1"/>
</dbReference>
<dbReference type="InterPro" id="IPR050832">
    <property type="entry name" value="Bact_Acetyltransf"/>
</dbReference>
<keyword evidence="1 4" id="KW-0808">Transferase</keyword>
<dbReference type="PANTHER" id="PTHR43877:SF2">
    <property type="entry name" value="AMINOALKYLPHOSPHONATE N-ACETYLTRANSFERASE-RELATED"/>
    <property type="match status" value="1"/>
</dbReference>